<dbReference type="Proteomes" id="UP001154259">
    <property type="component" value="Unassembled WGS sequence"/>
</dbReference>
<evidence type="ECO:0000313" key="2">
    <source>
        <dbReference type="EMBL" id="CAI3960094.1"/>
    </source>
</evidence>
<keyword evidence="4" id="KW-1185">Reference proteome</keyword>
<gene>
    <name evidence="2" type="ORF">R53529_LOCUS2250</name>
    <name evidence="1" type="ORF">R53530_LOCUS2246</name>
</gene>
<reference evidence="1" key="1">
    <citation type="submission" date="2022-10" db="EMBL/GenBank/DDBJ databases">
        <authorList>
            <person name="Botero Cardona J."/>
        </authorList>
    </citation>
    <scope>NUCLEOTIDE SEQUENCE</scope>
    <source>
        <strain evidence="1">LMG 31819</strain>
        <strain evidence="2">R-53529</strain>
    </source>
</reference>
<dbReference type="Proteomes" id="UP001154255">
    <property type="component" value="Unassembled WGS sequence"/>
</dbReference>
<evidence type="ECO:0000313" key="3">
    <source>
        <dbReference type="Proteomes" id="UP001154255"/>
    </source>
</evidence>
<organism evidence="1 3">
    <name type="scientific">Commensalibacter communis</name>
    <dbReference type="NCBI Taxonomy" id="2972786"/>
    <lineage>
        <taxon>Bacteria</taxon>
        <taxon>Pseudomonadati</taxon>
        <taxon>Pseudomonadota</taxon>
        <taxon>Alphaproteobacteria</taxon>
        <taxon>Acetobacterales</taxon>
        <taxon>Acetobacteraceae</taxon>
    </lineage>
</organism>
<accession>A0A9W4TRE6</accession>
<protein>
    <submittedName>
        <fullName evidence="1">Uncharacterized protein</fullName>
    </submittedName>
</protein>
<dbReference type="EMBL" id="CAMXCS010000011">
    <property type="protein sequence ID" value="CAI3960094.1"/>
    <property type="molecule type" value="Genomic_DNA"/>
</dbReference>
<proteinExistence type="predicted"/>
<sequence>MSEYGNAIQSGLDVMRLDQKLDISYYQKTILPYDGFVFWVKMRKKTSIDAMIHYTDELKHEDQSFYNDANLIITTKEYLFDFFQNDLEILPVFDYEGKQYAIRRSGQNTQHATIFHNFARIIEPQFQSLFLNNKKDFTRKTVQFSNSISRFILLANGYFDLVKIPYEIYPEWLVPFNKKPPYITIGISETEALNVGHKRTMVEGKETFINPAKDHIELNLYGLDNHEAINFLATLEKWSLIYQQIGFLNIPRVTDLHNTQNEIGSLSQKKVIEIEVFYYQSANIDEALLDRMIDEVLINMNDNDREKDVLRCKR</sequence>
<dbReference type="RefSeq" id="WP_271790666.1">
    <property type="nucleotide sequence ID" value="NZ_CAMXCM010000011.1"/>
</dbReference>
<evidence type="ECO:0000313" key="4">
    <source>
        <dbReference type="Proteomes" id="UP001154259"/>
    </source>
</evidence>
<name>A0A9W4TRE6_9PROT</name>
<dbReference type="EMBL" id="CAMXCM010000011">
    <property type="protein sequence ID" value="CAI3958064.1"/>
    <property type="molecule type" value="Genomic_DNA"/>
</dbReference>
<dbReference type="AlphaFoldDB" id="A0A9W4TRE6"/>
<evidence type="ECO:0000313" key="1">
    <source>
        <dbReference type="EMBL" id="CAI3958064.1"/>
    </source>
</evidence>
<comment type="caution">
    <text evidence="1">The sequence shown here is derived from an EMBL/GenBank/DDBJ whole genome shotgun (WGS) entry which is preliminary data.</text>
</comment>